<keyword evidence="2" id="KW-1185">Reference proteome</keyword>
<evidence type="ECO:0000313" key="2">
    <source>
        <dbReference type="Proteomes" id="UP001141552"/>
    </source>
</evidence>
<reference evidence="1" key="1">
    <citation type="submission" date="2022-02" db="EMBL/GenBank/DDBJ databases">
        <authorList>
            <person name="Henning P.M."/>
            <person name="McCubbin A.G."/>
            <person name="Shore J.S."/>
        </authorList>
    </citation>
    <scope>NUCLEOTIDE SEQUENCE</scope>
    <source>
        <strain evidence="1">F60SS</strain>
        <tissue evidence="1">Leaves</tissue>
    </source>
</reference>
<dbReference type="Proteomes" id="UP001141552">
    <property type="component" value="Unassembled WGS sequence"/>
</dbReference>
<name>A0A9Q0F5R7_9ROSI</name>
<gene>
    <name evidence="1" type="ORF">Tsubulata_028585</name>
</gene>
<reference evidence="1" key="2">
    <citation type="journal article" date="2023" name="Plants (Basel)">
        <title>Annotation of the Turnera subulata (Passifloraceae) Draft Genome Reveals the S-Locus Evolved after the Divergence of Turneroideae from Passifloroideae in a Stepwise Manner.</title>
        <authorList>
            <person name="Henning P.M."/>
            <person name="Roalson E.H."/>
            <person name="Mir W."/>
            <person name="McCubbin A.G."/>
            <person name="Shore J.S."/>
        </authorList>
    </citation>
    <scope>NUCLEOTIDE SEQUENCE</scope>
    <source>
        <strain evidence="1">F60SS</strain>
    </source>
</reference>
<dbReference type="AlphaFoldDB" id="A0A9Q0F5R7"/>
<comment type="caution">
    <text evidence="1">The sequence shown here is derived from an EMBL/GenBank/DDBJ whole genome shotgun (WGS) entry which is preliminary data.</text>
</comment>
<accession>A0A9Q0F5R7</accession>
<dbReference type="EMBL" id="JAKUCV010006894">
    <property type="protein sequence ID" value="KAJ4825483.1"/>
    <property type="molecule type" value="Genomic_DNA"/>
</dbReference>
<organism evidence="1 2">
    <name type="scientific">Turnera subulata</name>
    <dbReference type="NCBI Taxonomy" id="218843"/>
    <lineage>
        <taxon>Eukaryota</taxon>
        <taxon>Viridiplantae</taxon>
        <taxon>Streptophyta</taxon>
        <taxon>Embryophyta</taxon>
        <taxon>Tracheophyta</taxon>
        <taxon>Spermatophyta</taxon>
        <taxon>Magnoliopsida</taxon>
        <taxon>eudicotyledons</taxon>
        <taxon>Gunneridae</taxon>
        <taxon>Pentapetalae</taxon>
        <taxon>rosids</taxon>
        <taxon>fabids</taxon>
        <taxon>Malpighiales</taxon>
        <taxon>Passifloraceae</taxon>
        <taxon>Turnera</taxon>
    </lineage>
</organism>
<protein>
    <submittedName>
        <fullName evidence="1">Uncharacterized protein</fullName>
    </submittedName>
</protein>
<sequence>MWVSSIKSLFCRRYVKNVNLSRFYHVSALGRLKPIFSNPIPQDSVVAHSQFLEFDRVGVVGALNGLRKDPNLAFSLFKQWLEPSLNGFWRHASLCWC</sequence>
<evidence type="ECO:0000313" key="1">
    <source>
        <dbReference type="EMBL" id="KAJ4825483.1"/>
    </source>
</evidence>
<proteinExistence type="predicted"/>